<keyword evidence="7" id="KW-1185">Reference proteome</keyword>
<protein>
    <submittedName>
        <fullName evidence="6">Matrix metalloproteinase-26</fullName>
    </submittedName>
</protein>
<keyword evidence="2" id="KW-0479">Metal-binding</keyword>
<feature type="domain" description="Peptidase M10 metallopeptidase" evidence="5">
    <location>
        <begin position="182"/>
        <end position="272"/>
    </location>
</feature>
<evidence type="ECO:0000313" key="6">
    <source>
        <dbReference type="EMBL" id="OAD22831.1"/>
    </source>
</evidence>
<dbReference type="SUPFAM" id="SSF55486">
    <property type="entry name" value="Metalloproteases ('zincins'), catalytic domain"/>
    <property type="match status" value="1"/>
</dbReference>
<evidence type="ECO:0000256" key="2">
    <source>
        <dbReference type="ARBA" id="ARBA00022723"/>
    </source>
</evidence>
<dbReference type="Gene3D" id="3.40.390.10">
    <property type="entry name" value="Collagenase (Catalytic Domain)"/>
    <property type="match status" value="1"/>
</dbReference>
<sequence>MKPSIGVEVTPQKLNYLALCRRIIFSASVVAFSLPCAHAYNSGGPWSGVILAPDTPAQKASELLQVLEESIVPPEFNLNSHWDPSVTATGDGGSAQGDSLTLTWSIIPDGTLMPGFAGEPNCLSNLIATFNSVYGAGNWQDEIAEVFDEWTSTTGNQYVYESNDDGAFWPDSMGEIGVRGDIRIGGCHIDGNSGILAYNFYPQSGDMKIDSTDSFYQSGNLNDGFHNVISHEHGHGAGINHVCPINQTKLMEPFVTTAFVGPQHDDIRAIQRH</sequence>
<dbReference type="GO" id="GO:0004222">
    <property type="term" value="F:metalloendopeptidase activity"/>
    <property type="evidence" value="ECO:0007669"/>
    <property type="project" value="InterPro"/>
</dbReference>
<comment type="caution">
    <text evidence="6">The sequence shown here is derived from an EMBL/GenBank/DDBJ whole genome shotgun (WGS) entry which is preliminary data.</text>
</comment>
<name>A0A176S3Z2_9GAMM</name>
<dbReference type="GO" id="GO:0031012">
    <property type="term" value="C:extracellular matrix"/>
    <property type="evidence" value="ECO:0007669"/>
    <property type="project" value="InterPro"/>
</dbReference>
<dbReference type="Pfam" id="PF00413">
    <property type="entry name" value="Peptidase_M10"/>
    <property type="match status" value="1"/>
</dbReference>
<feature type="non-terminal residue" evidence="6">
    <location>
        <position position="273"/>
    </location>
</feature>
<accession>A0A176S3Z2</accession>
<evidence type="ECO:0000256" key="3">
    <source>
        <dbReference type="ARBA" id="ARBA00022801"/>
    </source>
</evidence>
<reference evidence="6 7" key="1">
    <citation type="submission" date="2016-05" db="EMBL/GenBank/DDBJ databases">
        <title>Single-cell genome of chain-forming Candidatus Thiomargarita nelsonii and comparison to other large sulfur-oxidizing bacteria.</title>
        <authorList>
            <person name="Winkel M."/>
            <person name="Salman V."/>
            <person name="Woyke T."/>
            <person name="Schulz-Vogt H."/>
            <person name="Richter M."/>
            <person name="Flood B."/>
            <person name="Bailey J."/>
            <person name="Amann R."/>
            <person name="Mussmann M."/>
        </authorList>
    </citation>
    <scope>NUCLEOTIDE SEQUENCE [LARGE SCALE GENOMIC DNA]</scope>
    <source>
        <strain evidence="6 7">THI036</strain>
    </source>
</reference>
<evidence type="ECO:0000313" key="7">
    <source>
        <dbReference type="Proteomes" id="UP000076962"/>
    </source>
</evidence>
<evidence type="ECO:0000259" key="5">
    <source>
        <dbReference type="Pfam" id="PF00413"/>
    </source>
</evidence>
<dbReference type="GO" id="GO:0008270">
    <property type="term" value="F:zinc ion binding"/>
    <property type="evidence" value="ECO:0007669"/>
    <property type="project" value="InterPro"/>
</dbReference>
<organism evidence="6 7">
    <name type="scientific">Candidatus Thiomargarita nelsonii</name>
    <dbReference type="NCBI Taxonomy" id="1003181"/>
    <lineage>
        <taxon>Bacteria</taxon>
        <taxon>Pseudomonadati</taxon>
        <taxon>Pseudomonadota</taxon>
        <taxon>Gammaproteobacteria</taxon>
        <taxon>Thiotrichales</taxon>
        <taxon>Thiotrichaceae</taxon>
        <taxon>Thiomargarita</taxon>
    </lineage>
</organism>
<dbReference type="GO" id="GO:0006508">
    <property type="term" value="P:proteolysis"/>
    <property type="evidence" value="ECO:0007669"/>
    <property type="project" value="UniProtKB-KW"/>
</dbReference>
<keyword evidence="3" id="KW-0378">Hydrolase</keyword>
<dbReference type="Proteomes" id="UP000076962">
    <property type="component" value="Unassembled WGS sequence"/>
</dbReference>
<dbReference type="InterPro" id="IPR001818">
    <property type="entry name" value="Pept_M10_metallopeptidase"/>
</dbReference>
<dbReference type="EMBL" id="LUTY01000716">
    <property type="protein sequence ID" value="OAD22831.1"/>
    <property type="molecule type" value="Genomic_DNA"/>
</dbReference>
<evidence type="ECO:0000256" key="1">
    <source>
        <dbReference type="ARBA" id="ARBA00022670"/>
    </source>
</evidence>
<dbReference type="InterPro" id="IPR024079">
    <property type="entry name" value="MetalloPept_cat_dom_sf"/>
</dbReference>
<keyword evidence="1" id="KW-0645">Protease</keyword>
<keyword evidence="4" id="KW-0862">Zinc</keyword>
<proteinExistence type="predicted"/>
<dbReference type="AlphaFoldDB" id="A0A176S3Z2"/>
<evidence type="ECO:0000256" key="4">
    <source>
        <dbReference type="ARBA" id="ARBA00022833"/>
    </source>
</evidence>
<gene>
    <name evidence="6" type="ORF">THIOM_001353</name>
</gene>